<dbReference type="SUPFAM" id="SSF47413">
    <property type="entry name" value="lambda repressor-like DNA-binding domains"/>
    <property type="match status" value="1"/>
</dbReference>
<protein>
    <submittedName>
        <fullName evidence="3">DNA-binding XRE family transcriptional regulator</fullName>
    </submittedName>
</protein>
<accession>A0A652YRX9</accession>
<dbReference type="GO" id="GO:0003700">
    <property type="term" value="F:DNA-binding transcription factor activity"/>
    <property type="evidence" value="ECO:0007669"/>
    <property type="project" value="TreeGrafter"/>
</dbReference>
<dbReference type="CDD" id="cd00093">
    <property type="entry name" value="HTH_XRE"/>
    <property type="match status" value="1"/>
</dbReference>
<dbReference type="InterPro" id="IPR010982">
    <property type="entry name" value="Lambda_DNA-bd_dom_sf"/>
</dbReference>
<evidence type="ECO:0000259" key="2">
    <source>
        <dbReference type="PROSITE" id="PS50943"/>
    </source>
</evidence>
<dbReference type="InterPro" id="IPR050807">
    <property type="entry name" value="TransReg_Diox_bact_type"/>
</dbReference>
<comment type="caution">
    <text evidence="3">The sequence shown here is derived from an EMBL/GenBank/DDBJ whole genome shotgun (WGS) entry which is preliminary data.</text>
</comment>
<dbReference type="AlphaFoldDB" id="A0A652YRX9"/>
<dbReference type="SMART" id="SM00530">
    <property type="entry name" value="HTH_XRE"/>
    <property type="match status" value="1"/>
</dbReference>
<keyword evidence="1 3" id="KW-0238">DNA-binding</keyword>
<organism evidence="3">
    <name type="scientific">Nocardia globerula</name>
    <dbReference type="NCBI Taxonomy" id="1818"/>
    <lineage>
        <taxon>Bacteria</taxon>
        <taxon>Bacillati</taxon>
        <taxon>Actinomycetota</taxon>
        <taxon>Actinomycetes</taxon>
        <taxon>Mycobacteriales</taxon>
        <taxon>Nocardiaceae</taxon>
        <taxon>Nocardia</taxon>
    </lineage>
</organism>
<dbReference type="EMBL" id="VNIQ01000003">
    <property type="protein sequence ID" value="TYQ05271.1"/>
    <property type="molecule type" value="Genomic_DNA"/>
</dbReference>
<dbReference type="Gene3D" id="1.10.260.40">
    <property type="entry name" value="lambda repressor-like DNA-binding domains"/>
    <property type="match status" value="1"/>
</dbReference>
<sequence length="148" mass="16163">MFEPTEPSLPSANPVVAALVGWNTRRMDAQRRLVLVKGGSELPNPDAPARKPPLIREAYGRVLREVRRDQDRTLGDVAAQVGMSKQYLSEIERGKKEPSSEILRAICEALGMPLEHLLFRSGNKIIALNSLTFGHSPAPISGPVLMAA</sequence>
<feature type="domain" description="HTH cro/C1-type" evidence="2">
    <location>
        <begin position="63"/>
        <end position="117"/>
    </location>
</feature>
<dbReference type="InterPro" id="IPR001387">
    <property type="entry name" value="Cro/C1-type_HTH"/>
</dbReference>
<evidence type="ECO:0000313" key="3">
    <source>
        <dbReference type="EMBL" id="TYQ05271.1"/>
    </source>
</evidence>
<dbReference type="GO" id="GO:0005829">
    <property type="term" value="C:cytosol"/>
    <property type="evidence" value="ECO:0007669"/>
    <property type="project" value="TreeGrafter"/>
</dbReference>
<reference evidence="3" key="1">
    <citation type="submission" date="2019-07" db="EMBL/GenBank/DDBJ databases">
        <title>Genomic Encyclopedia of Type Strains, Phase IV (KMG-IV): sequencing the most valuable type-strain genomes for metagenomic binning, comparative biology and taxonomic classification.</title>
        <authorList>
            <person name="Goeker M."/>
        </authorList>
    </citation>
    <scope>NUCLEOTIDE SEQUENCE</scope>
    <source>
        <strain evidence="3">DSM 44596</strain>
    </source>
</reference>
<proteinExistence type="predicted"/>
<name>A0A652YRX9_NOCGL</name>
<gene>
    <name evidence="3" type="ORF">FNL38_103623</name>
</gene>
<dbReference type="PANTHER" id="PTHR46797">
    <property type="entry name" value="HTH-TYPE TRANSCRIPTIONAL REGULATOR"/>
    <property type="match status" value="1"/>
</dbReference>
<dbReference type="PANTHER" id="PTHR46797:SF1">
    <property type="entry name" value="METHYLPHOSPHONATE SYNTHASE"/>
    <property type="match status" value="1"/>
</dbReference>
<dbReference type="GO" id="GO:0003677">
    <property type="term" value="F:DNA binding"/>
    <property type="evidence" value="ECO:0007669"/>
    <property type="project" value="UniProtKB-KW"/>
</dbReference>
<dbReference type="PROSITE" id="PS50943">
    <property type="entry name" value="HTH_CROC1"/>
    <property type="match status" value="1"/>
</dbReference>
<dbReference type="Pfam" id="PF01381">
    <property type="entry name" value="HTH_3"/>
    <property type="match status" value="1"/>
</dbReference>
<evidence type="ECO:0000256" key="1">
    <source>
        <dbReference type="ARBA" id="ARBA00023125"/>
    </source>
</evidence>